<dbReference type="GO" id="GO:0031267">
    <property type="term" value="F:small GTPase binding"/>
    <property type="evidence" value="ECO:0007669"/>
    <property type="project" value="InterPro"/>
</dbReference>
<dbReference type="EMBL" id="HE978315">
    <property type="protein sequence ID" value="CCK68825.1"/>
    <property type="molecule type" value="Genomic_DNA"/>
</dbReference>
<evidence type="ECO:0000313" key="2">
    <source>
        <dbReference type="EMBL" id="CCK68825.1"/>
    </source>
</evidence>
<dbReference type="GO" id="GO:0005737">
    <property type="term" value="C:cytoplasm"/>
    <property type="evidence" value="ECO:0007669"/>
    <property type="project" value="EnsemblFungi"/>
</dbReference>
<protein>
    <recommendedName>
        <fullName evidence="1">Importin N-terminal domain-containing protein</fullName>
    </recommendedName>
</protein>
<organism evidence="2 3">
    <name type="scientific">Huiozyma naganishii (strain ATCC MYA-139 / BCRC 22969 / CBS 8797 / KCTC 17520 / NBRC 10181 / NCYC 3082 / Yp74L-3)</name>
    <name type="common">Yeast</name>
    <name type="synonym">Kazachstania naganishii</name>
    <dbReference type="NCBI Taxonomy" id="1071383"/>
    <lineage>
        <taxon>Eukaryota</taxon>
        <taxon>Fungi</taxon>
        <taxon>Dikarya</taxon>
        <taxon>Ascomycota</taxon>
        <taxon>Saccharomycotina</taxon>
        <taxon>Saccharomycetes</taxon>
        <taxon>Saccharomycetales</taxon>
        <taxon>Saccharomycetaceae</taxon>
        <taxon>Huiozyma</taxon>
    </lineage>
</organism>
<dbReference type="RefSeq" id="XP_022463071.1">
    <property type="nucleotide sequence ID" value="XM_022606369.1"/>
</dbReference>
<dbReference type="Pfam" id="PF08389">
    <property type="entry name" value="Xpo1"/>
    <property type="match status" value="1"/>
</dbReference>
<dbReference type="InterPro" id="IPR011989">
    <property type="entry name" value="ARM-like"/>
</dbReference>
<evidence type="ECO:0000259" key="1">
    <source>
        <dbReference type="SMART" id="SM00913"/>
    </source>
</evidence>
<dbReference type="InterPro" id="IPR058537">
    <property type="entry name" value="TPR_TNPO3_IPO13_4th"/>
</dbReference>
<feature type="domain" description="Importin N-terminal" evidence="1">
    <location>
        <begin position="23"/>
        <end position="91"/>
    </location>
</feature>
<dbReference type="GO" id="GO:0035719">
    <property type="term" value="P:tRNA import into nucleus"/>
    <property type="evidence" value="ECO:0007669"/>
    <property type="project" value="EnsemblFungi"/>
</dbReference>
<dbReference type="GO" id="GO:0006606">
    <property type="term" value="P:protein import into nucleus"/>
    <property type="evidence" value="ECO:0007669"/>
    <property type="project" value="EnsemblFungi"/>
</dbReference>
<evidence type="ECO:0000313" key="3">
    <source>
        <dbReference type="Proteomes" id="UP000006310"/>
    </source>
</evidence>
<dbReference type="PANTHER" id="PTHR12363:SF53">
    <property type="entry name" value="MRNA TRANSPORT REGULATOR MTR10"/>
    <property type="match status" value="1"/>
</dbReference>
<dbReference type="InterPro" id="IPR013598">
    <property type="entry name" value="Exportin-1/Importin-b-like"/>
</dbReference>
<dbReference type="SUPFAM" id="SSF48371">
    <property type="entry name" value="ARM repeat"/>
    <property type="match status" value="1"/>
</dbReference>
<dbReference type="Gene3D" id="1.25.10.10">
    <property type="entry name" value="Leucine-rich Repeat Variant"/>
    <property type="match status" value="1"/>
</dbReference>
<name>J7R1Y7_HUIN7</name>
<accession>J7R1Y7</accession>
<dbReference type="InterPro" id="IPR057942">
    <property type="entry name" value="TPR_TNPO3_IPO13_3rd"/>
</dbReference>
<dbReference type="Pfam" id="PF24140">
    <property type="entry name" value="TPR_TNPO3_IPO13_3rd"/>
    <property type="match status" value="1"/>
</dbReference>
<dbReference type="AlphaFoldDB" id="J7R1Y7"/>
<dbReference type="OMA" id="LECITSW"/>
<keyword evidence="3" id="KW-1185">Reference proteome</keyword>
<dbReference type="GO" id="GO:0005634">
    <property type="term" value="C:nucleus"/>
    <property type="evidence" value="ECO:0007669"/>
    <property type="project" value="EnsemblFungi"/>
</dbReference>
<dbReference type="HOGENOM" id="CLU_005996_0_0_1"/>
<sequence length="983" mass="111355">MFSVDTALNFVSSNAARDEKDKALQFLEQFQRSKDAWGQCYGLLENPAENAQLQVFAAQTVRNKVTYDLSQLESPLELSQFKDTLLTLLEKHTNRLVLTQLNVALARLAMQLVQWRDPVREIIQHLNSTPGTLLIFLTVLPEETLGIGSLPITEDEYNSRVHELIEDISEDVLKFLVVCVPNISTTGNPYGNAAQEVRLEQVLRCLTSWALEFPLEQFLAVDPLITLVFDSLLNGATEEAGADTFDAAVECLCVILRESRDTDNENLVLALFQQLMSLQMKLVPNLSQLDKLTIEDAIDLEILEGLTRLFVEAGEAWIMFICRNPPVFKDLVSVLLMLTCKNPDLDIVSYTFPFWFSMKQNLVLARYAESKQFFRPTFVDLINGIISHLQYPDHAFSSKESEDKFKEFRYHMGDVLKDCTAVVGTVDALSQPLGRINQSIQAGNIESQWQSIEAPLFSLRTMAQEVSLTENKILPEIFQLVCNLPEHPKIRYATTLVLGRYTEWTAKHPEHLEMQLNYIFNGFEQVKASSTRDSKQTLDIITASSHALMYFCSDCAALLSGFMDQLVDFYFNVQDILSLDIESQFELCQGLSAVINNQPIDTVALPFTKIMDDNLQKIQTLITQWKFSPSGYNKLIADRIDLMYALLEELKPRFDYPQEGSDPIIPCIAQIWTALKTILIDDNAISDAVIVERSCKFLRRLFEKFHVFCEPLLPSVAEFLVQGYALTGFGSFLWCSGSIIVVFGDEESFPIPPAMRNAVWAFAVSQCETFVINFNKMDTAQLNNYYEIVMDFFSMVSDLIMFYPKEFISATELLGNVVTVAIATVNKLENYDAYLYVLRCLDDIISWGFKTPPISTMAIEVVPDEWRQQIVNEVILKRGVPLVVALFGGLVTVFKESSQSDAIGCIVKCFRLATEANGNDASICSEYISQVTEQLGGVTEQEKNNLNKSVIEGLSGRDYRKVRESLRTFIEWYLRKNISSRME</sequence>
<dbReference type="eggNOG" id="KOG2081">
    <property type="taxonomic scope" value="Eukaryota"/>
</dbReference>
<dbReference type="InterPro" id="IPR001494">
    <property type="entry name" value="Importin-beta_N"/>
</dbReference>
<dbReference type="InterPro" id="IPR051345">
    <property type="entry name" value="Importin_beta-like_NTR"/>
</dbReference>
<dbReference type="Pfam" id="PF24139">
    <property type="entry name" value="TPR_TNPO3_IPO13_4th"/>
    <property type="match status" value="1"/>
</dbReference>
<dbReference type="InterPro" id="IPR057941">
    <property type="entry name" value="TPR_TNPO3_IPO13_2nd"/>
</dbReference>
<dbReference type="GO" id="GO:0061015">
    <property type="term" value="P:snRNA import into nucleus"/>
    <property type="evidence" value="ECO:0007669"/>
    <property type="project" value="EnsemblFungi"/>
</dbReference>
<dbReference type="Pfam" id="PF24138">
    <property type="entry name" value="TPR_TNPO3_IPO13_2nd"/>
    <property type="match status" value="1"/>
</dbReference>
<dbReference type="OrthoDB" id="435593at2759"/>
<reference evidence="2 3" key="1">
    <citation type="journal article" date="2011" name="Proc. Natl. Acad. Sci. U.S.A.">
        <title>Evolutionary erosion of yeast sex chromosomes by mating-type switching accidents.</title>
        <authorList>
            <person name="Gordon J.L."/>
            <person name="Armisen D."/>
            <person name="Proux-Wera E."/>
            <person name="Oheigeartaigh S.S."/>
            <person name="Byrne K.P."/>
            <person name="Wolfe K.H."/>
        </authorList>
    </citation>
    <scope>NUCLEOTIDE SEQUENCE [LARGE SCALE GENOMIC DNA]</scope>
    <source>
        <strain evidence="3">ATCC MYA-139 / BCRC 22969 / CBS 8797 / CCRC 22969 / KCTC 17520 / NBRC 10181 / NCYC 3082</strain>
    </source>
</reference>
<dbReference type="SMART" id="SM00913">
    <property type="entry name" value="IBN_N"/>
    <property type="match status" value="1"/>
</dbReference>
<dbReference type="GO" id="GO:0008139">
    <property type="term" value="F:nuclear localization sequence binding"/>
    <property type="evidence" value="ECO:0007669"/>
    <property type="project" value="EnsemblFungi"/>
</dbReference>
<dbReference type="GeneID" id="34524475"/>
<dbReference type="PANTHER" id="PTHR12363">
    <property type="entry name" value="TRANSPORTIN 3 AND IMPORTIN 13"/>
    <property type="match status" value="1"/>
</dbReference>
<dbReference type="STRING" id="1071383.J7R1Y7"/>
<dbReference type="InterPro" id="IPR016024">
    <property type="entry name" value="ARM-type_fold"/>
</dbReference>
<proteinExistence type="predicted"/>
<dbReference type="KEGG" id="kng:KNAG_0B03840"/>
<reference evidence="3" key="2">
    <citation type="submission" date="2012-08" db="EMBL/GenBank/DDBJ databases">
        <title>Genome sequence of Kazachstania naganishii.</title>
        <authorList>
            <person name="Gordon J.L."/>
            <person name="Armisen D."/>
            <person name="Proux-Wera E."/>
            <person name="OhEigeartaigh S.S."/>
            <person name="Byrne K.P."/>
            <person name="Wolfe K.H."/>
        </authorList>
    </citation>
    <scope>NUCLEOTIDE SEQUENCE [LARGE SCALE GENOMIC DNA]</scope>
    <source>
        <strain evidence="3">ATCC MYA-139 / BCRC 22969 / CBS 8797 / CCRC 22969 / KCTC 17520 / NBRC 10181 / NCYC 3082</strain>
    </source>
</reference>
<dbReference type="Proteomes" id="UP000006310">
    <property type="component" value="Chromosome 2"/>
</dbReference>
<dbReference type="Pfam" id="PF03810">
    <property type="entry name" value="IBN_N"/>
    <property type="match status" value="1"/>
</dbReference>
<gene>
    <name evidence="2" type="primary">KNAG0B03840</name>
    <name evidence="2" type="ordered locus">KNAG_0B03840</name>
</gene>